<dbReference type="PANTHER" id="PTHR11241:SF0">
    <property type="entry name" value="DEOXYURIDINE 5'-TRIPHOSPHATE NUCLEOTIDOHYDROLASE"/>
    <property type="match status" value="1"/>
</dbReference>
<dbReference type="EC" id="3.6.1.23" evidence="5"/>
<evidence type="ECO:0000313" key="7">
    <source>
        <dbReference type="EMBL" id="GAA0478107.1"/>
    </source>
</evidence>
<dbReference type="InterPro" id="IPR029054">
    <property type="entry name" value="dUTPase-like"/>
</dbReference>
<evidence type="ECO:0000256" key="3">
    <source>
        <dbReference type="ARBA" id="ARBA00023080"/>
    </source>
</evidence>
<evidence type="ECO:0000313" key="8">
    <source>
        <dbReference type="Proteomes" id="UP001500713"/>
    </source>
</evidence>
<comment type="catalytic activity">
    <reaction evidence="4 5">
        <text>dUTP + H2O = dUMP + diphosphate + H(+)</text>
        <dbReference type="Rhea" id="RHEA:10248"/>
        <dbReference type="ChEBI" id="CHEBI:15377"/>
        <dbReference type="ChEBI" id="CHEBI:15378"/>
        <dbReference type="ChEBI" id="CHEBI:33019"/>
        <dbReference type="ChEBI" id="CHEBI:61555"/>
        <dbReference type="ChEBI" id="CHEBI:246422"/>
        <dbReference type="EC" id="3.6.1.23"/>
    </reaction>
</comment>
<dbReference type="Proteomes" id="UP001500713">
    <property type="component" value="Unassembled WGS sequence"/>
</dbReference>
<keyword evidence="5" id="KW-0479">Metal-binding</keyword>
<evidence type="ECO:0000256" key="5">
    <source>
        <dbReference type="HAMAP-Rule" id="MF_00116"/>
    </source>
</evidence>
<comment type="pathway">
    <text evidence="5">Pyrimidine metabolism; dUMP biosynthesis; dUMP from dCTP (dUTP route): step 2/2.</text>
</comment>
<keyword evidence="3 5" id="KW-0546">Nucleotide metabolism</keyword>
<dbReference type="EMBL" id="BAAAEM010000002">
    <property type="protein sequence ID" value="GAA0478107.1"/>
    <property type="molecule type" value="Genomic_DNA"/>
</dbReference>
<gene>
    <name evidence="5 7" type="primary">dut</name>
    <name evidence="7" type="ORF">GCM10009096_20020</name>
</gene>
<keyword evidence="5" id="KW-0460">Magnesium</keyword>
<dbReference type="HAMAP" id="MF_00116">
    <property type="entry name" value="dUTPase_bact"/>
    <property type="match status" value="1"/>
</dbReference>
<feature type="binding site" evidence="5">
    <location>
        <position position="81"/>
    </location>
    <ligand>
        <name>substrate</name>
    </ligand>
</feature>
<dbReference type="CDD" id="cd07557">
    <property type="entry name" value="trimeric_dUTPase"/>
    <property type="match status" value="1"/>
</dbReference>
<comment type="function">
    <text evidence="5">This enzyme is involved in nucleotide metabolism: it produces dUMP, the immediate precursor of thymidine nucleotides and it decreases the intracellular concentration of dUTP so that uracil cannot be incorporated into DNA.</text>
</comment>
<dbReference type="NCBIfam" id="NF001862">
    <property type="entry name" value="PRK00601.1"/>
    <property type="match status" value="1"/>
</dbReference>
<dbReference type="NCBIfam" id="TIGR00576">
    <property type="entry name" value="dut"/>
    <property type="match status" value="1"/>
</dbReference>
<evidence type="ECO:0000256" key="1">
    <source>
        <dbReference type="ARBA" id="ARBA00006581"/>
    </source>
</evidence>
<proteinExistence type="inferred from homology"/>
<name>A0ABN1AJM9_9SPHN</name>
<comment type="similarity">
    <text evidence="1 5">Belongs to the dUTPase family.</text>
</comment>
<reference evidence="7 8" key="1">
    <citation type="journal article" date="2019" name="Int. J. Syst. Evol. Microbiol.">
        <title>The Global Catalogue of Microorganisms (GCM) 10K type strain sequencing project: providing services to taxonomists for standard genome sequencing and annotation.</title>
        <authorList>
            <consortium name="The Broad Institute Genomics Platform"/>
            <consortium name="The Broad Institute Genome Sequencing Center for Infectious Disease"/>
            <person name="Wu L."/>
            <person name="Ma J."/>
        </authorList>
    </citation>
    <scope>NUCLEOTIDE SEQUENCE [LARGE SCALE GENOMIC DNA]</scope>
    <source>
        <strain evidence="7 8">JCM 14162</strain>
    </source>
</reference>
<keyword evidence="8" id="KW-1185">Reference proteome</keyword>
<evidence type="ECO:0000256" key="4">
    <source>
        <dbReference type="ARBA" id="ARBA00047686"/>
    </source>
</evidence>
<dbReference type="InterPro" id="IPR036157">
    <property type="entry name" value="dUTPase-like_sf"/>
</dbReference>
<dbReference type="RefSeq" id="WP_229954673.1">
    <property type="nucleotide sequence ID" value="NZ_BAAAEM010000002.1"/>
</dbReference>
<protein>
    <recommendedName>
        <fullName evidence="5">Deoxyuridine 5'-triphosphate nucleotidohydrolase</fullName>
        <shortName evidence="5">dUTPase</shortName>
        <ecNumber evidence="5">3.6.1.23</ecNumber>
    </recommendedName>
    <alternativeName>
        <fullName evidence="5">dUTP pyrophosphatase</fullName>
    </alternativeName>
</protein>
<dbReference type="Pfam" id="PF00692">
    <property type="entry name" value="dUTPase"/>
    <property type="match status" value="1"/>
</dbReference>
<comment type="caution">
    <text evidence="5">Lacks conserved residue(s) required for the propagation of feature annotation.</text>
</comment>
<evidence type="ECO:0000259" key="6">
    <source>
        <dbReference type="Pfam" id="PF00692"/>
    </source>
</evidence>
<sequence>MFEPIEIAVKRLDGAGDLPLPSYETSGSAGMDVRAAEAATIAPGKRGLIGTGFAFAIPQGYEVQVRPRSGLALKKGISVLNTPGTIDSDYRGEIKVILANLGDEDFVVERGDRIAQIVVAPVQRGNLVEVEILDNTARGTGGFGSTGV</sequence>
<dbReference type="PANTHER" id="PTHR11241">
    <property type="entry name" value="DEOXYURIDINE 5'-TRIPHOSPHATE NUCLEOTIDOHYDROLASE"/>
    <property type="match status" value="1"/>
</dbReference>
<dbReference type="InterPro" id="IPR008181">
    <property type="entry name" value="dUTPase"/>
</dbReference>
<comment type="cofactor">
    <cofactor evidence="5">
        <name>Mg(2+)</name>
        <dbReference type="ChEBI" id="CHEBI:18420"/>
    </cofactor>
</comment>
<feature type="binding site" evidence="5">
    <location>
        <begin position="85"/>
        <end position="87"/>
    </location>
    <ligand>
        <name>substrate</name>
    </ligand>
</feature>
<keyword evidence="2 5" id="KW-0378">Hydrolase</keyword>
<organism evidence="7 8">
    <name type="scientific">Parasphingorhabdus litoris</name>
    <dbReference type="NCBI Taxonomy" id="394733"/>
    <lineage>
        <taxon>Bacteria</taxon>
        <taxon>Pseudomonadati</taxon>
        <taxon>Pseudomonadota</taxon>
        <taxon>Alphaproteobacteria</taxon>
        <taxon>Sphingomonadales</taxon>
        <taxon>Sphingomonadaceae</taxon>
        <taxon>Parasphingorhabdus</taxon>
    </lineage>
</organism>
<dbReference type="SUPFAM" id="SSF51283">
    <property type="entry name" value="dUTPase-like"/>
    <property type="match status" value="1"/>
</dbReference>
<accession>A0ABN1AJM9</accession>
<feature type="domain" description="dUTPase-like" evidence="6">
    <location>
        <begin position="19"/>
        <end position="147"/>
    </location>
</feature>
<dbReference type="Gene3D" id="2.70.40.10">
    <property type="match status" value="1"/>
</dbReference>
<dbReference type="InterPro" id="IPR033704">
    <property type="entry name" value="dUTPase_trimeric"/>
</dbReference>
<evidence type="ECO:0000256" key="2">
    <source>
        <dbReference type="ARBA" id="ARBA00022801"/>
    </source>
</evidence>
<comment type="caution">
    <text evidence="7">The sequence shown here is derived from an EMBL/GenBank/DDBJ whole genome shotgun (WGS) entry which is preliminary data.</text>
</comment>
<feature type="binding site" evidence="5">
    <location>
        <begin position="68"/>
        <end position="70"/>
    </location>
    <ligand>
        <name>substrate</name>
    </ligand>
</feature>